<dbReference type="PANTHER" id="PTHR13069">
    <property type="entry name" value="ALKYLATED DNA REPAIR PROTEIN ALKB HOMOLOG 8"/>
    <property type="match status" value="1"/>
</dbReference>
<feature type="region of interest" description="Disordered" evidence="3">
    <location>
        <begin position="1737"/>
        <end position="1756"/>
    </location>
</feature>
<dbReference type="InterPro" id="IPR013216">
    <property type="entry name" value="Methyltransf_11"/>
</dbReference>
<feature type="region of interest" description="Disordered" evidence="3">
    <location>
        <begin position="1897"/>
        <end position="1924"/>
    </location>
</feature>
<dbReference type="FunFam" id="3.40.50.150:FF:000195">
    <property type="entry name" value="Methyltransferase domain containing protein"/>
    <property type="match status" value="1"/>
</dbReference>
<dbReference type="Proteomes" id="UP001283361">
    <property type="component" value="Unassembled WGS sequence"/>
</dbReference>
<feature type="compositionally biased region" description="Basic and acidic residues" evidence="3">
    <location>
        <begin position="2159"/>
        <end position="2170"/>
    </location>
</feature>
<feature type="region of interest" description="Disordered" evidence="3">
    <location>
        <begin position="1435"/>
        <end position="1463"/>
    </location>
</feature>
<dbReference type="GO" id="GO:0106335">
    <property type="term" value="F:tRNA (5-carboxymethyluridine(34)-5-O)-methyltransferase activity"/>
    <property type="evidence" value="ECO:0007669"/>
    <property type="project" value="TreeGrafter"/>
</dbReference>
<organism evidence="5 6">
    <name type="scientific">Elysia crispata</name>
    <name type="common">lettuce slug</name>
    <dbReference type="NCBI Taxonomy" id="231223"/>
    <lineage>
        <taxon>Eukaryota</taxon>
        <taxon>Metazoa</taxon>
        <taxon>Spiralia</taxon>
        <taxon>Lophotrochozoa</taxon>
        <taxon>Mollusca</taxon>
        <taxon>Gastropoda</taxon>
        <taxon>Heterobranchia</taxon>
        <taxon>Euthyneura</taxon>
        <taxon>Panpulmonata</taxon>
        <taxon>Sacoglossa</taxon>
        <taxon>Placobranchoidea</taxon>
        <taxon>Plakobranchidae</taxon>
        <taxon>Elysia</taxon>
    </lineage>
</organism>
<dbReference type="InterPro" id="IPR029063">
    <property type="entry name" value="SAM-dependent_MTases_sf"/>
</dbReference>
<evidence type="ECO:0000256" key="1">
    <source>
        <dbReference type="ARBA" id="ARBA00022603"/>
    </source>
</evidence>
<feature type="region of interest" description="Disordered" evidence="3">
    <location>
        <begin position="161"/>
        <end position="190"/>
    </location>
</feature>
<feature type="region of interest" description="Disordered" evidence="3">
    <location>
        <begin position="702"/>
        <end position="756"/>
    </location>
</feature>
<name>A0AAE1ALM6_9GAST</name>
<feature type="domain" description="Methyltransferase type 11" evidence="4">
    <location>
        <begin position="564"/>
        <end position="652"/>
    </location>
</feature>
<feature type="compositionally biased region" description="Basic and acidic residues" evidence="3">
    <location>
        <begin position="323"/>
        <end position="334"/>
    </location>
</feature>
<feature type="compositionally biased region" description="Polar residues" evidence="3">
    <location>
        <begin position="181"/>
        <end position="190"/>
    </location>
</feature>
<dbReference type="GO" id="GO:0005737">
    <property type="term" value="C:cytoplasm"/>
    <property type="evidence" value="ECO:0007669"/>
    <property type="project" value="TreeGrafter"/>
</dbReference>
<feature type="compositionally biased region" description="Polar residues" evidence="3">
    <location>
        <begin position="715"/>
        <end position="725"/>
    </location>
</feature>
<evidence type="ECO:0000313" key="5">
    <source>
        <dbReference type="EMBL" id="KAK3788982.1"/>
    </source>
</evidence>
<feature type="region of interest" description="Disordered" evidence="3">
    <location>
        <begin position="2157"/>
        <end position="2179"/>
    </location>
</feature>
<feature type="region of interest" description="Disordered" evidence="3">
    <location>
        <begin position="1551"/>
        <end position="1592"/>
    </location>
</feature>
<feature type="compositionally biased region" description="Polar residues" evidence="3">
    <location>
        <begin position="295"/>
        <end position="305"/>
    </location>
</feature>
<keyword evidence="6" id="KW-1185">Reference proteome</keyword>
<proteinExistence type="predicted"/>
<evidence type="ECO:0000259" key="4">
    <source>
        <dbReference type="Pfam" id="PF08241"/>
    </source>
</evidence>
<keyword evidence="1" id="KW-0489">Methyltransferase</keyword>
<feature type="region of interest" description="Disordered" evidence="3">
    <location>
        <begin position="786"/>
        <end position="813"/>
    </location>
</feature>
<feature type="compositionally biased region" description="Polar residues" evidence="3">
    <location>
        <begin position="1568"/>
        <end position="1592"/>
    </location>
</feature>
<evidence type="ECO:0000313" key="6">
    <source>
        <dbReference type="Proteomes" id="UP001283361"/>
    </source>
</evidence>
<dbReference type="GO" id="GO:0002098">
    <property type="term" value="P:tRNA wobble uridine modification"/>
    <property type="evidence" value="ECO:0007669"/>
    <property type="project" value="TreeGrafter"/>
</dbReference>
<feature type="region of interest" description="Disordered" evidence="3">
    <location>
        <begin position="1608"/>
        <end position="1627"/>
    </location>
</feature>
<keyword evidence="2" id="KW-0808">Transferase</keyword>
<protein>
    <recommendedName>
        <fullName evidence="4">Methyltransferase type 11 domain-containing protein</fullName>
    </recommendedName>
</protein>
<dbReference type="GO" id="GO:0005634">
    <property type="term" value="C:nucleus"/>
    <property type="evidence" value="ECO:0007669"/>
    <property type="project" value="TreeGrafter"/>
</dbReference>
<feature type="region of interest" description="Disordered" evidence="3">
    <location>
        <begin position="295"/>
        <end position="337"/>
    </location>
</feature>
<feature type="region of interest" description="Disordered" evidence="3">
    <location>
        <begin position="1976"/>
        <end position="2008"/>
    </location>
</feature>
<sequence length="2226" mass="247865">MSHSFYSDNKLVFVSQFNGSTLVVSPSPLFGSNATGIESRTPGHNQQGSNFSFSFENFQQDSTCPFDKVKEVKAFLIAENPSAVANNLDCESRYRSSSLSRVEPQSSSSSDPLCKPSVRHRATTLGASSLSAYCKNSRLLQVHQHRPIRRRSAQVISPLARTPCTSPETGSTDRLHEVSNEAISKTDTTDNSLSVHDIQTRMCQSLLPVEETKDYEKGSSCLWQRFHRQMPPTSTASTHQRQNGNGTSAVSSSKSPPIDFPVLSKLDDLEGSGRYEEESTSNKVNSNTSVLRKTSVNISDTTDSSALPVKSDEKTMTDQFNSRLDESDHSKDDSGETSIRIGLNNICISLKNPNDHKNKTCQEINSQVTVSGDGRSAYKTPVLTGRTLIRSNAPRCLVAQTSEPVLPSSCLPSVKTCVEAETIDWPIRRPNNSPVLEGLSFSRAFQTSTKGLFRTPNAQVTKIQAFHAPEKTTHGKDEGSQEINSNFAQNLSKHSPSSVRVQQFQLANIASCVHRETEVGCLEKEHVYQVYRRIAPQCDHVRHKAWPRVTRFLKDLEPGSLVADIGCGSGRYLGVNNQIIKLGSDTCGPFLDQARSQGFEVTAANNFALPFRDASFDAVISIGVIHHFASRERRVKALDELSRILSPGGKLMVYVWAFEQTHRKFDSQDVLIPWVRPEGKGLPRRNTVCCLTDQEIGNKATYGTEQALSRPGISDANTTKGSTMSHPGLHATHALRRRSRSVGDDPDTPVLPKEQDQILHDAAQGNKRPFGVFDKRFSSASSSGMTALWHSSSDTSERKSSDQGNSNPLEKYQLTKLPNQLVSECRKLGSFLRSLSSKSWSSSCDESMEPIENLESDRIDSANDEVPEPDGNLNDGNEIFDSINRECSIKLKSNTGAGNNCTRNACVRNKDPLNEHLCVNDACKPFDTNLVCKCGNKQQLQKTIIEENINTSCSEVKNISSSETNNAGYKLEHKESYESEECKKKLNLRVPSIRKTDMCNQNQQGNEENTQIMKTKKSKQTLKVESDYSDGYATDVDYSPFGCRTPVGQIRTPECLDYHNSAHDIKQLEHSIITSYQSLTFQSQTHSEASCADLKTSSVDCPTYSCVPCMSTNTGFKHCDNKMNNTKTYGNPSDDASPELEMKSLEKPKSYLRVLTPVLISSSADESDGMSPGNLSPCSWYTGATSGESDGPGSMPKEQALNFIALDKVCFGQGKSDGQMQLQKWVESQQSWNFDSHSSHEDLSVNVPKYTGRTCRSKQTNSALRKGILPHIQVHALRDLDVKTHKSDPYLPNAPNAPHFVVSAETENPRVRAFSDVSVMDNQRNCRYSDSVFSDTLRTPSIATPCLRTPSSGGGPSDYNTSTEVLFAPSDLADNNEGCFDNDSVFTPDYEKDCYVKNIVIKDPLLQKAEASVCTEQNPKKRVEEIASKTCNTLMKRQRKRKNSISEREPRRISSSDSESQNSLGIYQKISSNSNEKTKSAPLRHTYQYQQNNDFNPIRSMLNKIAGIFSYSQTDDDEEDQLLSDAENQKIYPSAEMSLNIKISVTKKETVLSSDEEDDLEEMRFSERSTASSSLTQSPNVKQSWSDCSKDNSSLEENGKFYEMQTLSESENQDSLEENQKLSFSSELQKNKGSTTLKDSALQNILPDVSTEAVCTKDRSLNAIHIHTKENRQMDEQEKSINKSLIKFLIEKWSQLFSDDQSRKNSIQNDDSNLSKLFGPHRGSSCINQKAESGINTNLTGAKRPKTLDFSSKRPRMRGKKKISVEKCSVILAPEKQPTRKIRKSQKQQLERRLSLVAALNLLSEGACEESFVGRLDESAAAVFQEMRNLNFAVREFPRSSLENADASTTENCIMHKGRYLEKEKNTTISGDALLNISNTKAVLAVSNENVDGIEKVQPSKNSASRVKSHGMRRRFSDSTAAQRVRRTPGMVHLKPPNWTFGYSASPEDETTDTAINSEQMRVTDPRKLGKSHKFQNETNQLPTLPDKSDGQCSSLSPRSFKRTVDETPSEMKFDIKIKEIAGSQKNDTVSHLSHDNTATPAYKIEAEALNNENTTENSKLDMSHHNDLKHAEILSELAFTQNNPSGNYPIVNTLNVKDKLRISQRALETGATNIQEQQNVMKKSQLLKESEKNKEQLSSVQELKSAHLHQASTTYSNLEKHIRGSKESKQSSSEELTSEDSSLSRYYHVFRQGELDGLIKEFVPTLSLIDTYYDHSNWCIIAKKN</sequence>
<dbReference type="Pfam" id="PF08241">
    <property type="entry name" value="Methyltransf_11"/>
    <property type="match status" value="1"/>
</dbReference>
<dbReference type="CDD" id="cd02440">
    <property type="entry name" value="AdoMet_MTases"/>
    <property type="match status" value="1"/>
</dbReference>
<dbReference type="GO" id="GO:0030488">
    <property type="term" value="P:tRNA methylation"/>
    <property type="evidence" value="ECO:0007669"/>
    <property type="project" value="TreeGrafter"/>
</dbReference>
<evidence type="ECO:0000256" key="2">
    <source>
        <dbReference type="ARBA" id="ARBA00022679"/>
    </source>
</evidence>
<dbReference type="PANTHER" id="PTHR13069:SF37">
    <property type="entry name" value="FIRE DANCER"/>
    <property type="match status" value="1"/>
</dbReference>
<feature type="region of interest" description="Disordered" evidence="3">
    <location>
        <begin position="231"/>
        <end position="265"/>
    </location>
</feature>
<dbReference type="GO" id="GO:0008757">
    <property type="term" value="F:S-adenosylmethionine-dependent methyltransferase activity"/>
    <property type="evidence" value="ECO:0007669"/>
    <property type="project" value="InterPro"/>
</dbReference>
<dbReference type="Gene3D" id="3.40.50.150">
    <property type="entry name" value="Vaccinia Virus protein VP39"/>
    <property type="match status" value="2"/>
</dbReference>
<dbReference type="SUPFAM" id="SSF53335">
    <property type="entry name" value="S-adenosyl-L-methionine-dependent methyltransferases"/>
    <property type="match status" value="1"/>
</dbReference>
<feature type="region of interest" description="Disordered" evidence="3">
    <location>
        <begin position="1931"/>
        <end position="1950"/>
    </location>
</feature>
<dbReference type="InterPro" id="IPR051422">
    <property type="entry name" value="AlkB_tRNA_MeTrf/Diox"/>
</dbReference>
<evidence type="ECO:0000256" key="3">
    <source>
        <dbReference type="SAM" id="MobiDB-lite"/>
    </source>
</evidence>
<reference evidence="5" key="1">
    <citation type="journal article" date="2023" name="G3 (Bethesda)">
        <title>A reference genome for the long-term kleptoplast-retaining sea slug Elysia crispata morphotype clarki.</title>
        <authorList>
            <person name="Eastman K.E."/>
            <person name="Pendleton A.L."/>
            <person name="Shaikh M.A."/>
            <person name="Suttiyut T."/>
            <person name="Ogas R."/>
            <person name="Tomko P."/>
            <person name="Gavelis G."/>
            <person name="Widhalm J.R."/>
            <person name="Wisecaver J.H."/>
        </authorList>
    </citation>
    <scope>NUCLEOTIDE SEQUENCE</scope>
    <source>
        <strain evidence="5">ECLA1</strain>
    </source>
</reference>
<gene>
    <name evidence="5" type="ORF">RRG08_039590</name>
</gene>
<feature type="compositionally biased region" description="Polar residues" evidence="3">
    <location>
        <begin position="231"/>
        <end position="255"/>
    </location>
</feature>
<accession>A0AAE1ALM6</accession>
<feature type="compositionally biased region" description="Basic and acidic residues" evidence="3">
    <location>
        <begin position="1444"/>
        <end position="1454"/>
    </location>
</feature>
<dbReference type="GO" id="GO:0000049">
    <property type="term" value="F:tRNA binding"/>
    <property type="evidence" value="ECO:0007669"/>
    <property type="project" value="TreeGrafter"/>
</dbReference>
<dbReference type="EMBL" id="JAWDGP010001707">
    <property type="protein sequence ID" value="KAK3788982.1"/>
    <property type="molecule type" value="Genomic_DNA"/>
</dbReference>
<comment type="caution">
    <text evidence="5">The sequence shown here is derived from an EMBL/GenBank/DDBJ whole genome shotgun (WGS) entry which is preliminary data.</text>
</comment>